<dbReference type="Proteomes" id="UP001550348">
    <property type="component" value="Unassembled WGS sequence"/>
</dbReference>
<evidence type="ECO:0000313" key="1">
    <source>
        <dbReference type="EMBL" id="MEU0151494.1"/>
    </source>
</evidence>
<accession>A0ABV2VFD5</accession>
<comment type="caution">
    <text evidence="1">The sequence shown here is derived from an EMBL/GenBank/DDBJ whole genome shotgun (WGS) entry which is preliminary data.</text>
</comment>
<keyword evidence="2" id="KW-1185">Reference proteome</keyword>
<dbReference type="RefSeq" id="WP_355663552.1">
    <property type="nucleotide sequence ID" value="NZ_JBEXRX010000010.1"/>
</dbReference>
<reference evidence="1 2" key="1">
    <citation type="submission" date="2024-06" db="EMBL/GenBank/DDBJ databases">
        <title>The Natural Products Discovery Center: Release of the First 8490 Sequenced Strains for Exploring Actinobacteria Biosynthetic Diversity.</title>
        <authorList>
            <person name="Kalkreuter E."/>
            <person name="Kautsar S.A."/>
            <person name="Yang D."/>
            <person name="Bader C.D."/>
            <person name="Teijaro C.N."/>
            <person name="Fluegel L."/>
            <person name="Davis C.M."/>
            <person name="Simpson J.R."/>
            <person name="Lauterbach L."/>
            <person name="Steele A.D."/>
            <person name="Gui C."/>
            <person name="Meng S."/>
            <person name="Li G."/>
            <person name="Viehrig K."/>
            <person name="Ye F."/>
            <person name="Su P."/>
            <person name="Kiefer A.F."/>
            <person name="Nichols A."/>
            <person name="Cepeda A.J."/>
            <person name="Yan W."/>
            <person name="Fan B."/>
            <person name="Jiang Y."/>
            <person name="Adhikari A."/>
            <person name="Zheng C.-J."/>
            <person name="Schuster L."/>
            <person name="Cowan T.M."/>
            <person name="Smanski M.J."/>
            <person name="Chevrette M.G."/>
            <person name="De Carvalho L.P.S."/>
            <person name="Shen B."/>
        </authorList>
    </citation>
    <scope>NUCLEOTIDE SEQUENCE [LARGE SCALE GENOMIC DNA]</scope>
    <source>
        <strain evidence="1 2">NPDC006286</strain>
    </source>
</reference>
<protein>
    <submittedName>
        <fullName evidence="1">Uncharacterized protein</fullName>
    </submittedName>
</protein>
<organism evidence="1 2">
    <name type="scientific">Micromonospora fulviviridis</name>
    <dbReference type="NCBI Taxonomy" id="47860"/>
    <lineage>
        <taxon>Bacteria</taxon>
        <taxon>Bacillati</taxon>
        <taxon>Actinomycetota</taxon>
        <taxon>Actinomycetes</taxon>
        <taxon>Micromonosporales</taxon>
        <taxon>Micromonosporaceae</taxon>
        <taxon>Micromonospora</taxon>
    </lineage>
</organism>
<name>A0ABV2VFD5_9ACTN</name>
<dbReference type="EMBL" id="JBEXRX010000010">
    <property type="protein sequence ID" value="MEU0151494.1"/>
    <property type="molecule type" value="Genomic_DNA"/>
</dbReference>
<proteinExistence type="predicted"/>
<evidence type="ECO:0000313" key="2">
    <source>
        <dbReference type="Proteomes" id="UP001550348"/>
    </source>
</evidence>
<sequence length="80" mass="7877">MHLAPVDVAQCATCGGVLVAAGDDWRHEEATGCTELGTPVICHHGGCGMPAAIGSEACGHCAGASSWAKDVGSQSPTATV</sequence>
<gene>
    <name evidence="1" type="ORF">ABZ071_06115</name>
</gene>